<gene>
    <name evidence="15" type="ORF">SAMN05443428_1078</name>
</gene>
<dbReference type="InterPro" id="IPR046886">
    <property type="entry name" value="RsmE_MTase_dom"/>
</dbReference>
<organism evidence="15 16">
    <name type="scientific">Caloramator quimbayensis</name>
    <dbReference type="NCBI Taxonomy" id="1147123"/>
    <lineage>
        <taxon>Bacteria</taxon>
        <taxon>Bacillati</taxon>
        <taxon>Bacillota</taxon>
        <taxon>Clostridia</taxon>
        <taxon>Eubacteriales</taxon>
        <taxon>Clostridiaceae</taxon>
        <taxon>Caloramator</taxon>
    </lineage>
</organism>
<dbReference type="PIRSF" id="PIRSF015601">
    <property type="entry name" value="MTase_slr0722"/>
    <property type="match status" value="1"/>
</dbReference>
<dbReference type="Gene3D" id="2.40.240.20">
    <property type="entry name" value="Hypothetical PUA domain-like, domain 1"/>
    <property type="match status" value="1"/>
</dbReference>
<evidence type="ECO:0000259" key="13">
    <source>
        <dbReference type="Pfam" id="PF04452"/>
    </source>
</evidence>
<dbReference type="GO" id="GO:0070042">
    <property type="term" value="F:rRNA (uridine-N3-)-methyltransferase activity"/>
    <property type="evidence" value="ECO:0007669"/>
    <property type="project" value="TreeGrafter"/>
</dbReference>
<protein>
    <recommendedName>
        <fullName evidence="4 12">Ribosomal RNA small subunit methyltransferase E</fullName>
        <ecNumber evidence="3 12">2.1.1.193</ecNumber>
    </recommendedName>
</protein>
<evidence type="ECO:0000256" key="9">
    <source>
        <dbReference type="ARBA" id="ARBA00022691"/>
    </source>
</evidence>
<dbReference type="RefSeq" id="WP_078696161.1">
    <property type="nucleotide sequence ID" value="NZ_FUYH01000007.1"/>
</dbReference>
<evidence type="ECO:0000259" key="14">
    <source>
        <dbReference type="Pfam" id="PF20260"/>
    </source>
</evidence>
<dbReference type="InterPro" id="IPR046887">
    <property type="entry name" value="RsmE_PUA-like"/>
</dbReference>
<evidence type="ECO:0000256" key="3">
    <source>
        <dbReference type="ARBA" id="ARBA00012328"/>
    </source>
</evidence>
<comment type="catalytic activity">
    <reaction evidence="11 12">
        <text>uridine(1498) in 16S rRNA + S-adenosyl-L-methionine = N(3)-methyluridine(1498) in 16S rRNA + S-adenosyl-L-homocysteine + H(+)</text>
        <dbReference type="Rhea" id="RHEA:42920"/>
        <dbReference type="Rhea" id="RHEA-COMP:10283"/>
        <dbReference type="Rhea" id="RHEA-COMP:10284"/>
        <dbReference type="ChEBI" id="CHEBI:15378"/>
        <dbReference type="ChEBI" id="CHEBI:57856"/>
        <dbReference type="ChEBI" id="CHEBI:59789"/>
        <dbReference type="ChEBI" id="CHEBI:65315"/>
        <dbReference type="ChEBI" id="CHEBI:74502"/>
        <dbReference type="EC" id="2.1.1.193"/>
    </reaction>
</comment>
<feature type="domain" description="Ribosomal RNA small subunit methyltransferase E methyltransferase" evidence="13">
    <location>
        <begin position="75"/>
        <end position="239"/>
    </location>
</feature>
<dbReference type="EMBL" id="FUYH01000007">
    <property type="protein sequence ID" value="SKA85864.1"/>
    <property type="molecule type" value="Genomic_DNA"/>
</dbReference>
<sequence length="251" mass="28178">MHKFFISSENIDYKNNRIIITGEDVNHITKVLRLRCGESIKISDGNGNEYISIIETFDKKSVTCSIAEKFKNETEPKVKITLFQALPKAQKMDLIVQKCVEIGVCTIQTVITKRVVVDIKSKDISAKIERWNRIAMEAAKQSDRGIIPDVLEPIEFKDAVEKLKGMDVSVIPYENEKVKDFKDLLKEKQSFNNAGIFIGPEGGFEDEEIKICIENGIVPVTLGPRILRTETAGFVSSTIVLYEACDMGGSR</sequence>
<keyword evidence="6 12" id="KW-0698">rRNA processing</keyword>
<name>A0A1T4X8F7_9CLOT</name>
<dbReference type="InterPro" id="IPR029028">
    <property type="entry name" value="Alpha/beta_knot_MTases"/>
</dbReference>
<dbReference type="InterPro" id="IPR006700">
    <property type="entry name" value="RsmE"/>
</dbReference>
<dbReference type="Gene3D" id="3.40.1280.10">
    <property type="match status" value="1"/>
</dbReference>
<evidence type="ECO:0000256" key="10">
    <source>
        <dbReference type="ARBA" id="ARBA00025699"/>
    </source>
</evidence>
<dbReference type="InterPro" id="IPR029026">
    <property type="entry name" value="tRNA_m1G_MTases_N"/>
</dbReference>
<comment type="subcellular location">
    <subcellularLocation>
        <location evidence="1 12">Cytoplasm</location>
    </subcellularLocation>
</comment>
<evidence type="ECO:0000256" key="5">
    <source>
        <dbReference type="ARBA" id="ARBA00022490"/>
    </source>
</evidence>
<dbReference type="CDD" id="cd18084">
    <property type="entry name" value="RsmE-like"/>
    <property type="match status" value="1"/>
</dbReference>
<dbReference type="SUPFAM" id="SSF88697">
    <property type="entry name" value="PUA domain-like"/>
    <property type="match status" value="1"/>
</dbReference>
<dbReference type="AlphaFoldDB" id="A0A1T4X8F7"/>
<dbReference type="EC" id="2.1.1.193" evidence="3 12"/>
<evidence type="ECO:0000313" key="16">
    <source>
        <dbReference type="Proteomes" id="UP000190105"/>
    </source>
</evidence>
<evidence type="ECO:0000256" key="12">
    <source>
        <dbReference type="PIRNR" id="PIRNR015601"/>
    </source>
</evidence>
<evidence type="ECO:0000256" key="2">
    <source>
        <dbReference type="ARBA" id="ARBA00005528"/>
    </source>
</evidence>
<evidence type="ECO:0000256" key="4">
    <source>
        <dbReference type="ARBA" id="ARBA00013673"/>
    </source>
</evidence>
<evidence type="ECO:0000256" key="1">
    <source>
        <dbReference type="ARBA" id="ARBA00004496"/>
    </source>
</evidence>
<dbReference type="Pfam" id="PF04452">
    <property type="entry name" value="Methyltrans_RNA"/>
    <property type="match status" value="1"/>
</dbReference>
<comment type="function">
    <text evidence="10 12">Specifically methylates the N3 position of the uracil ring of uridine 1498 (m3U1498) in 16S rRNA. Acts on the fully assembled 30S ribosomal subunit.</text>
</comment>
<evidence type="ECO:0000313" key="15">
    <source>
        <dbReference type="EMBL" id="SKA85864.1"/>
    </source>
</evidence>
<keyword evidence="5 12" id="KW-0963">Cytoplasm</keyword>
<dbReference type="NCBIfam" id="NF008692">
    <property type="entry name" value="PRK11713.1-5"/>
    <property type="match status" value="1"/>
</dbReference>
<dbReference type="GO" id="GO:0070475">
    <property type="term" value="P:rRNA base methylation"/>
    <property type="evidence" value="ECO:0007669"/>
    <property type="project" value="TreeGrafter"/>
</dbReference>
<evidence type="ECO:0000256" key="6">
    <source>
        <dbReference type="ARBA" id="ARBA00022552"/>
    </source>
</evidence>
<dbReference type="GO" id="GO:0005737">
    <property type="term" value="C:cytoplasm"/>
    <property type="evidence" value="ECO:0007669"/>
    <property type="project" value="UniProtKB-SubCell"/>
</dbReference>
<dbReference type="NCBIfam" id="TIGR00046">
    <property type="entry name" value="RsmE family RNA methyltransferase"/>
    <property type="match status" value="1"/>
</dbReference>
<dbReference type="STRING" id="1147123.SAMN05443428_1078"/>
<accession>A0A1T4X8F7</accession>
<keyword evidence="8 12" id="KW-0808">Transferase</keyword>
<dbReference type="SUPFAM" id="SSF75217">
    <property type="entry name" value="alpha/beta knot"/>
    <property type="match status" value="1"/>
</dbReference>
<dbReference type="OrthoDB" id="9815641at2"/>
<keyword evidence="9 12" id="KW-0949">S-adenosyl-L-methionine</keyword>
<dbReference type="PANTHER" id="PTHR30027:SF3">
    <property type="entry name" value="16S RRNA (URACIL(1498)-N(3))-METHYLTRANSFERASE"/>
    <property type="match status" value="1"/>
</dbReference>
<dbReference type="InterPro" id="IPR015947">
    <property type="entry name" value="PUA-like_sf"/>
</dbReference>
<dbReference type="PANTHER" id="PTHR30027">
    <property type="entry name" value="RIBOSOMAL RNA SMALL SUBUNIT METHYLTRANSFERASE E"/>
    <property type="match status" value="1"/>
</dbReference>
<feature type="domain" description="Ribosomal RNA small subunit methyltransferase E PUA-like" evidence="14">
    <location>
        <begin position="20"/>
        <end position="66"/>
    </location>
</feature>
<evidence type="ECO:0000256" key="11">
    <source>
        <dbReference type="ARBA" id="ARBA00047944"/>
    </source>
</evidence>
<keyword evidence="7 12" id="KW-0489">Methyltransferase</keyword>
<evidence type="ECO:0000256" key="8">
    <source>
        <dbReference type="ARBA" id="ARBA00022679"/>
    </source>
</evidence>
<comment type="similarity">
    <text evidence="2 12">Belongs to the RNA methyltransferase RsmE family.</text>
</comment>
<keyword evidence="16" id="KW-1185">Reference proteome</keyword>
<dbReference type="Proteomes" id="UP000190105">
    <property type="component" value="Unassembled WGS sequence"/>
</dbReference>
<evidence type="ECO:0000256" key="7">
    <source>
        <dbReference type="ARBA" id="ARBA00022603"/>
    </source>
</evidence>
<proteinExistence type="inferred from homology"/>
<dbReference type="Pfam" id="PF20260">
    <property type="entry name" value="PUA_4"/>
    <property type="match status" value="1"/>
</dbReference>
<reference evidence="16" key="1">
    <citation type="submission" date="2017-02" db="EMBL/GenBank/DDBJ databases">
        <authorList>
            <person name="Varghese N."/>
            <person name="Submissions S."/>
        </authorList>
    </citation>
    <scope>NUCLEOTIDE SEQUENCE [LARGE SCALE GENOMIC DNA]</scope>
    <source>
        <strain evidence="16">USBA 833</strain>
    </source>
</reference>